<dbReference type="InterPro" id="IPR037047">
    <property type="entry name" value="PITH_dom_sf"/>
</dbReference>
<dbReference type="InterPro" id="IPR045099">
    <property type="entry name" value="PITH1-like"/>
</dbReference>
<keyword evidence="3" id="KW-0647">Proteasome</keyword>
<dbReference type="Proteomes" id="UP000028828">
    <property type="component" value="Unassembled WGS sequence"/>
</dbReference>
<dbReference type="Pfam" id="PF06201">
    <property type="entry name" value="PITH"/>
    <property type="match status" value="1"/>
</dbReference>
<dbReference type="PANTHER" id="PTHR12175:SF5">
    <property type="entry name" value="OS03G0795500 PROTEIN"/>
    <property type="match status" value="1"/>
</dbReference>
<evidence type="ECO:0000313" key="3">
    <source>
        <dbReference type="EMBL" id="KFG37975.1"/>
    </source>
</evidence>
<dbReference type="InterPro" id="IPR010400">
    <property type="entry name" value="PITH_dom"/>
</dbReference>
<dbReference type="AlphaFoldDB" id="A0A086K0Q7"/>
<comment type="caution">
    <text evidence="3">The sequence shown here is derived from an EMBL/GenBank/DDBJ whole genome shotgun (WGS) entry which is preliminary data.</text>
</comment>
<evidence type="ECO:0000313" key="4">
    <source>
        <dbReference type="Proteomes" id="UP000028828"/>
    </source>
</evidence>
<comment type="similarity">
    <text evidence="1">Belongs to the PITHD1 family.</text>
</comment>
<protein>
    <submittedName>
        <fullName evidence="3">Proteasome-interacting thioredoxin domain-containing protein</fullName>
    </submittedName>
</protein>
<dbReference type="InterPro" id="IPR008979">
    <property type="entry name" value="Galactose-bd-like_sf"/>
</dbReference>
<dbReference type="Gene3D" id="2.60.120.470">
    <property type="entry name" value="PITH domain"/>
    <property type="match status" value="1"/>
</dbReference>
<dbReference type="GO" id="GO:0000502">
    <property type="term" value="C:proteasome complex"/>
    <property type="evidence" value="ECO:0007669"/>
    <property type="project" value="UniProtKB-KW"/>
</dbReference>
<name>A0A086K0Q7_TOXGO</name>
<gene>
    <name evidence="3" type="ORF">TGP89_218530</name>
</gene>
<organism evidence="3 4">
    <name type="scientific">Toxoplasma gondii p89</name>
    <dbReference type="NCBI Taxonomy" id="943119"/>
    <lineage>
        <taxon>Eukaryota</taxon>
        <taxon>Sar</taxon>
        <taxon>Alveolata</taxon>
        <taxon>Apicomplexa</taxon>
        <taxon>Conoidasida</taxon>
        <taxon>Coccidia</taxon>
        <taxon>Eucoccidiorida</taxon>
        <taxon>Eimeriorina</taxon>
        <taxon>Sarcocystidae</taxon>
        <taxon>Toxoplasma</taxon>
    </lineage>
</organism>
<dbReference type="PROSITE" id="PS51532">
    <property type="entry name" value="PITH"/>
    <property type="match status" value="1"/>
</dbReference>
<dbReference type="SUPFAM" id="SSF49785">
    <property type="entry name" value="Galactose-binding domain-like"/>
    <property type="match status" value="1"/>
</dbReference>
<sequence>MSQARDVHSGAAGRSVVFLCLPIRRQMRVVGTGHAASQQKYYTEAVCMQWLREAQGRLCPEQVWRVSLATSRESLCEVSNIKRSSAFISHVNKAADSAFDRLGLSRGFSAITACWGGRQRFACSVNRNLGDTILIFHGLRRVSSARLLKRYGSIDTQREKVVDIHIGIMEGTSLMSLIDKSKVECLNEDAQHSIRDIIEQTSNSAYLSSSNEDPQLLIKLGFTSPVKLSSLMIKSPPGSAAAGEVPTTIKLFTNNLAMGFSEAESEPPIQEVTLDENEVENGCTVPLRFVKFQTVSTLVIYVESNNGSDQTKISEIKVCGVPTEKLEMKEWKPVKESERLAPNDT</sequence>
<reference evidence="3 4" key="1">
    <citation type="submission" date="2014-03" db="EMBL/GenBank/DDBJ databases">
        <authorList>
            <person name="Sibley D."/>
            <person name="Venepally P."/>
            <person name="Karamycheva S."/>
            <person name="Hadjithomas M."/>
            <person name="Khan A."/>
            <person name="Brunk B."/>
            <person name="Roos D."/>
            <person name="Caler E."/>
            <person name="Lorenzi H."/>
        </authorList>
    </citation>
    <scope>NUCLEOTIDE SEQUENCE [LARGE SCALE GENOMIC DNA]</scope>
    <source>
        <strain evidence="4">p89</strain>
    </source>
</reference>
<feature type="domain" description="PITH" evidence="2">
    <location>
        <begin position="163"/>
        <end position="338"/>
    </location>
</feature>
<dbReference type="OrthoDB" id="2121326at2759"/>
<evidence type="ECO:0000256" key="1">
    <source>
        <dbReference type="ARBA" id="ARBA00025788"/>
    </source>
</evidence>
<dbReference type="PANTHER" id="PTHR12175">
    <property type="entry name" value="AD039 HT014 THIOREDOXIN FAMILY TRP26"/>
    <property type="match status" value="1"/>
</dbReference>
<dbReference type="VEuPathDB" id="ToxoDB:TGP89_218530"/>
<accession>A0A086K0Q7</accession>
<dbReference type="GO" id="GO:0005737">
    <property type="term" value="C:cytoplasm"/>
    <property type="evidence" value="ECO:0007669"/>
    <property type="project" value="UniProtKB-ARBA"/>
</dbReference>
<evidence type="ECO:0000259" key="2">
    <source>
        <dbReference type="PROSITE" id="PS51532"/>
    </source>
</evidence>
<proteinExistence type="inferred from homology"/>
<dbReference type="EMBL" id="AEYI02001394">
    <property type="protein sequence ID" value="KFG37975.1"/>
    <property type="molecule type" value="Genomic_DNA"/>
</dbReference>